<dbReference type="Proteomes" id="UP000829196">
    <property type="component" value="Unassembled WGS sequence"/>
</dbReference>
<evidence type="ECO:0000313" key="3">
    <source>
        <dbReference type="EMBL" id="KAI0503929.1"/>
    </source>
</evidence>
<dbReference type="PANTHER" id="PTHR31704">
    <property type="entry name" value="MYB/SANT-LIKE DNA-BINDING DOMAIN PROTEIN-RELATED"/>
    <property type="match status" value="1"/>
</dbReference>
<protein>
    <recommendedName>
        <fullName evidence="2">Myb/SANT-like domain-containing protein</fullName>
    </recommendedName>
</protein>
<accession>A0A8T3B549</accession>
<dbReference type="InterPro" id="IPR024752">
    <property type="entry name" value="Myb/SANT-like_dom"/>
</dbReference>
<dbReference type="AlphaFoldDB" id="A0A8T3B549"/>
<comment type="caution">
    <text evidence="3">The sequence shown here is derived from an EMBL/GenBank/DDBJ whole genome shotgun (WGS) entry which is preliminary data.</text>
</comment>
<feature type="domain" description="Myb/SANT-like" evidence="2">
    <location>
        <begin position="191"/>
        <end position="284"/>
    </location>
</feature>
<evidence type="ECO:0000259" key="2">
    <source>
        <dbReference type="Pfam" id="PF12776"/>
    </source>
</evidence>
<dbReference type="OrthoDB" id="662172at2759"/>
<gene>
    <name evidence="3" type="ORF">KFK09_014875</name>
</gene>
<evidence type="ECO:0000313" key="4">
    <source>
        <dbReference type="Proteomes" id="UP000829196"/>
    </source>
</evidence>
<dbReference type="Pfam" id="PF12776">
    <property type="entry name" value="Myb_DNA-bind_3"/>
    <property type="match status" value="1"/>
</dbReference>
<dbReference type="EMBL" id="JAGYWB010000011">
    <property type="protein sequence ID" value="KAI0503929.1"/>
    <property type="molecule type" value="Genomic_DNA"/>
</dbReference>
<name>A0A8T3B549_DENNO</name>
<feature type="region of interest" description="Disordered" evidence="1">
    <location>
        <begin position="323"/>
        <end position="364"/>
    </location>
</feature>
<evidence type="ECO:0000256" key="1">
    <source>
        <dbReference type="SAM" id="MobiDB-lite"/>
    </source>
</evidence>
<feature type="compositionally biased region" description="Polar residues" evidence="1">
    <location>
        <begin position="325"/>
        <end position="345"/>
    </location>
</feature>
<dbReference type="PANTHER" id="PTHR31704:SF37">
    <property type="entry name" value="HEAT SHOCK PROTEIN"/>
    <property type="match status" value="1"/>
</dbReference>
<sequence>MPDVVLLPNAVLLTRLRTTSHLRTSARRWTFVVLLPDVVLLPNAILLLDVELLALIGLLPVDGLLSVFCLMFSTRCRTPTRQQTYTHCGTFIGLIPNVVSQPDDKLLHAVGLLLVDELLSVFYPTQCFYPTTDFCPRSFIRPLLTVRRDDIISPDRRISRRPRLIARNNSSDFNWGKQMAKQRESGPPATWDIDSMLLYCDICIKEIELGNRPTTLFNKKGWTNIMKNFNSRTGRSYDRTHLKNKWDKLKKDWKLWKELLRGETGLGWNPIKRTMDSSNEWWNDKLQPRSHTRWLLISPPFANLPIPLHPTLALCADAKTKPRALSSTRPSLNPIATSDQTSTDLPTPHPTEAPVPFLHPDSSLKPMPRARRAPTFVAIFEPQPPSVSIPIPYFFG</sequence>
<organism evidence="3 4">
    <name type="scientific">Dendrobium nobile</name>
    <name type="common">Orchid</name>
    <dbReference type="NCBI Taxonomy" id="94219"/>
    <lineage>
        <taxon>Eukaryota</taxon>
        <taxon>Viridiplantae</taxon>
        <taxon>Streptophyta</taxon>
        <taxon>Embryophyta</taxon>
        <taxon>Tracheophyta</taxon>
        <taxon>Spermatophyta</taxon>
        <taxon>Magnoliopsida</taxon>
        <taxon>Liliopsida</taxon>
        <taxon>Asparagales</taxon>
        <taxon>Orchidaceae</taxon>
        <taxon>Epidendroideae</taxon>
        <taxon>Malaxideae</taxon>
        <taxon>Dendrobiinae</taxon>
        <taxon>Dendrobium</taxon>
    </lineage>
</organism>
<keyword evidence="4" id="KW-1185">Reference proteome</keyword>
<reference evidence="3" key="1">
    <citation type="journal article" date="2022" name="Front. Genet.">
        <title>Chromosome-Scale Assembly of the Dendrobium nobile Genome Provides Insights Into the Molecular Mechanism of the Biosynthesis of the Medicinal Active Ingredient of Dendrobium.</title>
        <authorList>
            <person name="Xu Q."/>
            <person name="Niu S.-C."/>
            <person name="Li K.-L."/>
            <person name="Zheng P.-J."/>
            <person name="Zhang X.-J."/>
            <person name="Jia Y."/>
            <person name="Liu Y."/>
            <person name="Niu Y.-X."/>
            <person name="Yu L.-H."/>
            <person name="Chen D.-F."/>
            <person name="Zhang G.-Q."/>
        </authorList>
    </citation>
    <scope>NUCLEOTIDE SEQUENCE</scope>
    <source>
        <tissue evidence="3">Leaf</tissue>
    </source>
</reference>
<proteinExistence type="predicted"/>